<sequence length="341" mass="38530">MSSILENRIPPGWVGGFAESNPAFAYPDPDLTSLPMLDNMDNIDLLDRQQGVKWPEFSWQTIQGDEKSRCFQMFSPYISRLGYTNEGRVYSIICPQQGACSPTFGCMNVEVTVTGQRGWANEDTKEIAADMTVEGTIWFSPSAQQKDSVKKAWRLFSKFGLDFPLSKEKAIKVTTHLPQNPNQPIFPLRDGETKLFKSPEFARHEAEAWHVANLSVQIGPIEKTGNKIVDEFNEMVMFAFNAASGNMLQDGNILTWNVWFTPPKLVNRVEWRTHALRWRKSIDADHGSPTGPGTDPRYFDGTEFKPGDALGKDLKGAMTEAVHNLEETEKNKLEGFFKKHF</sequence>
<evidence type="ECO:0000313" key="1">
    <source>
        <dbReference type="EMBL" id="MBC8757531.1"/>
    </source>
</evidence>
<accession>A0ABR7QG24</accession>
<name>A0ABR7QG24_9FLAO</name>
<evidence type="ECO:0000313" key="2">
    <source>
        <dbReference type="Proteomes" id="UP000619238"/>
    </source>
</evidence>
<organism evidence="1 2">
    <name type="scientific">Kordia aestuariivivens</name>
    <dbReference type="NCBI Taxonomy" id="2759037"/>
    <lineage>
        <taxon>Bacteria</taxon>
        <taxon>Pseudomonadati</taxon>
        <taxon>Bacteroidota</taxon>
        <taxon>Flavobacteriia</taxon>
        <taxon>Flavobacteriales</taxon>
        <taxon>Flavobacteriaceae</taxon>
        <taxon>Kordia</taxon>
    </lineage>
</organism>
<protein>
    <submittedName>
        <fullName evidence="1">Uncharacterized protein</fullName>
    </submittedName>
</protein>
<dbReference type="RefSeq" id="WP_187564573.1">
    <property type="nucleotide sequence ID" value="NZ_JACGWS010000021.1"/>
</dbReference>
<gene>
    <name evidence="1" type="ORF">H2O64_22870</name>
</gene>
<reference evidence="1 2" key="1">
    <citation type="submission" date="2020-07" db="EMBL/GenBank/DDBJ databases">
        <title>Description of Kordia aestuariivivens sp. nov., isolated from a tidal flat.</title>
        <authorList>
            <person name="Park S."/>
            <person name="Yoon J.-H."/>
        </authorList>
    </citation>
    <scope>NUCLEOTIDE SEQUENCE [LARGE SCALE GENOMIC DNA]</scope>
    <source>
        <strain evidence="1 2">YSTF-M3</strain>
    </source>
</reference>
<comment type="caution">
    <text evidence="1">The sequence shown here is derived from an EMBL/GenBank/DDBJ whole genome shotgun (WGS) entry which is preliminary data.</text>
</comment>
<proteinExistence type="predicted"/>
<dbReference type="EMBL" id="JACGWS010000021">
    <property type="protein sequence ID" value="MBC8757531.1"/>
    <property type="molecule type" value="Genomic_DNA"/>
</dbReference>
<keyword evidence="2" id="KW-1185">Reference proteome</keyword>
<dbReference type="Proteomes" id="UP000619238">
    <property type="component" value="Unassembled WGS sequence"/>
</dbReference>